<name>A0AA36JH27_9DINO</name>
<dbReference type="NCBIfam" id="TIGR01315">
    <property type="entry name" value="5C_CHO_kinase"/>
    <property type="match status" value="1"/>
</dbReference>
<dbReference type="PANTHER" id="PTHR43435:SF4">
    <property type="entry name" value="FGGY CARBOHYDRATE KINASE DOMAIN-CONTAINING PROTEIN"/>
    <property type="match status" value="1"/>
</dbReference>
<dbReference type="Gene3D" id="1.20.58.2240">
    <property type="match status" value="1"/>
</dbReference>
<feature type="domain" description="Carbohydrate kinase FGGY C-terminal" evidence="5">
    <location>
        <begin position="291"/>
        <end position="512"/>
    </location>
</feature>
<dbReference type="EMBL" id="CAUJNA010003616">
    <property type="protein sequence ID" value="CAJ1406098.1"/>
    <property type="molecule type" value="Genomic_DNA"/>
</dbReference>
<keyword evidence="3" id="KW-0418">Kinase</keyword>
<dbReference type="SUPFAM" id="SSF53067">
    <property type="entry name" value="Actin-like ATPase domain"/>
    <property type="match status" value="2"/>
</dbReference>
<comment type="caution">
    <text evidence="6">The sequence shown here is derived from an EMBL/GenBank/DDBJ whole genome shotgun (WGS) entry which is preliminary data.</text>
</comment>
<dbReference type="GO" id="GO:0019321">
    <property type="term" value="P:pentose metabolic process"/>
    <property type="evidence" value="ECO:0007669"/>
    <property type="project" value="TreeGrafter"/>
</dbReference>
<dbReference type="GO" id="GO:0019150">
    <property type="term" value="F:D-ribulokinase activity"/>
    <property type="evidence" value="ECO:0007669"/>
    <property type="project" value="TreeGrafter"/>
</dbReference>
<proteinExistence type="inferred from homology"/>
<dbReference type="InterPro" id="IPR018484">
    <property type="entry name" value="FGGY_N"/>
</dbReference>
<evidence type="ECO:0000313" key="6">
    <source>
        <dbReference type="EMBL" id="CAJ1406098.1"/>
    </source>
</evidence>
<evidence type="ECO:0000256" key="3">
    <source>
        <dbReference type="ARBA" id="ARBA00022777"/>
    </source>
</evidence>
<gene>
    <name evidence="6" type="ORF">EVOR1521_LOCUS28149</name>
</gene>
<evidence type="ECO:0000259" key="4">
    <source>
        <dbReference type="Pfam" id="PF00370"/>
    </source>
</evidence>
<dbReference type="PIRSF" id="PIRSF000538">
    <property type="entry name" value="GlpK"/>
    <property type="match status" value="1"/>
</dbReference>
<dbReference type="InterPro" id="IPR006003">
    <property type="entry name" value="FGGY_RbtK-like"/>
</dbReference>
<dbReference type="Gene3D" id="3.30.420.40">
    <property type="match status" value="1"/>
</dbReference>
<accession>A0AA36JH27</accession>
<comment type="similarity">
    <text evidence="1">Belongs to the FGGY kinase family.</text>
</comment>
<reference evidence="6" key="1">
    <citation type="submission" date="2023-08" db="EMBL/GenBank/DDBJ databases">
        <authorList>
            <person name="Chen Y."/>
            <person name="Shah S."/>
            <person name="Dougan E. K."/>
            <person name="Thang M."/>
            <person name="Chan C."/>
        </authorList>
    </citation>
    <scope>NUCLEOTIDE SEQUENCE</scope>
</reference>
<dbReference type="AlphaFoldDB" id="A0AA36JH27"/>
<dbReference type="Proteomes" id="UP001178507">
    <property type="component" value="Unassembled WGS sequence"/>
</dbReference>
<dbReference type="CDD" id="cd07782">
    <property type="entry name" value="ASKHA_NBD_FGGY_D-RBK"/>
    <property type="match status" value="1"/>
</dbReference>
<evidence type="ECO:0000313" key="7">
    <source>
        <dbReference type="Proteomes" id="UP001178507"/>
    </source>
</evidence>
<keyword evidence="2" id="KW-0808">Transferase</keyword>
<organism evidence="6 7">
    <name type="scientific">Effrenium voratum</name>
    <dbReference type="NCBI Taxonomy" id="2562239"/>
    <lineage>
        <taxon>Eukaryota</taxon>
        <taxon>Sar</taxon>
        <taxon>Alveolata</taxon>
        <taxon>Dinophyceae</taxon>
        <taxon>Suessiales</taxon>
        <taxon>Symbiodiniaceae</taxon>
        <taxon>Effrenium</taxon>
    </lineage>
</organism>
<feature type="domain" description="Carbohydrate kinase FGGY N-terminal" evidence="4">
    <location>
        <begin position="8"/>
        <end position="275"/>
    </location>
</feature>
<dbReference type="GO" id="GO:0005737">
    <property type="term" value="C:cytoplasm"/>
    <property type="evidence" value="ECO:0007669"/>
    <property type="project" value="TreeGrafter"/>
</dbReference>
<keyword evidence="7" id="KW-1185">Reference proteome</keyword>
<evidence type="ECO:0000256" key="2">
    <source>
        <dbReference type="ARBA" id="ARBA00022679"/>
    </source>
</evidence>
<protein>
    <recommendedName>
        <fullName evidence="8">FGGY-family pentulose kinase</fullName>
    </recommendedName>
</protein>
<dbReference type="InterPro" id="IPR043129">
    <property type="entry name" value="ATPase_NBD"/>
</dbReference>
<dbReference type="Pfam" id="PF02782">
    <property type="entry name" value="FGGY_C"/>
    <property type="match status" value="1"/>
</dbReference>
<dbReference type="InterPro" id="IPR000577">
    <property type="entry name" value="Carb_kinase_FGGY"/>
</dbReference>
<evidence type="ECO:0000259" key="5">
    <source>
        <dbReference type="Pfam" id="PF02782"/>
    </source>
</evidence>
<evidence type="ECO:0008006" key="8">
    <source>
        <dbReference type="Google" id="ProtNLM"/>
    </source>
</evidence>
<dbReference type="InterPro" id="IPR018485">
    <property type="entry name" value="FGGY_C"/>
</dbReference>
<sequence>MSCPAPCFVGVDVGTGSVRAGVFDPKGLLLGSSVCEISVHQPAPGHFEQSSDEIWGACCTTVHEASKAAGDVRIGGIAFDATCSLVLRRAGHSSLDLAPESDTEATNATHDIIMWCDHRATEEAREINSKGHRLLQFVGGKVFPEMEMPKLCWLRKYRPQIYAAATHFYDLTDYLAHRAADFRDGGGSGAGIRSQCTVVCKWNFDAAKRDWAPDFFEDAKVPDLRPSKIGTSVDVKAVGSAVAGGLGPLAASDLGLPEGITLGVGAIDAHAGGLGCLAAPCESWPPLEQCMALIAGTSACHMASSATELLVPGVWGPFDSAMLPGLFLHEAGQSAAGAALDFIMETHPAFPALQLEASKAGQKPADFLTTRILQQAKQRNMPPAFLSRGTFISPDFNGNRSPLADPALKGSIIGLGPAGDHKRATSIDALAILYLAALQGLAYSTRSIIETINAARAQIGSPGIAAVHVCGGLAQNTLYLQEHADALGLPLCCSDNPGADVLRGSAMLAAAACGAFPSVQAAMRGMAKPGRIWRPTEDEQLRRYHGARYEVLVHMQRHQQEYQALESHSFKRQKSSHD</sequence>
<dbReference type="PANTHER" id="PTHR43435">
    <property type="entry name" value="RIBULOKINASE"/>
    <property type="match status" value="1"/>
</dbReference>
<dbReference type="Pfam" id="PF00370">
    <property type="entry name" value="FGGY_N"/>
    <property type="match status" value="1"/>
</dbReference>
<evidence type="ECO:0000256" key="1">
    <source>
        <dbReference type="ARBA" id="ARBA00009156"/>
    </source>
</evidence>